<reference evidence="2" key="2">
    <citation type="journal article" date="2019" name="IMA Fungus">
        <title>Genome sequencing and comparison of five Tilletia species to identify candidate genes for the detection of regulated species infecting wheat.</title>
        <authorList>
            <person name="Nguyen H.D.T."/>
            <person name="Sultana T."/>
            <person name="Kesanakurti P."/>
            <person name="Hambleton S."/>
        </authorList>
    </citation>
    <scope>NUCLEOTIDE SEQUENCE</scope>
    <source>
        <strain evidence="2">DAOMC 236416</strain>
    </source>
</reference>
<keyword evidence="3" id="KW-1185">Reference proteome</keyword>
<name>A0A177TXQ6_9BASI</name>
<feature type="region of interest" description="Disordered" evidence="1">
    <location>
        <begin position="461"/>
        <end position="508"/>
    </location>
</feature>
<proteinExistence type="predicted"/>
<feature type="compositionally biased region" description="Low complexity" evidence="1">
    <location>
        <begin position="461"/>
        <end position="482"/>
    </location>
</feature>
<feature type="region of interest" description="Disordered" evidence="1">
    <location>
        <begin position="551"/>
        <end position="572"/>
    </location>
</feature>
<evidence type="ECO:0000313" key="3">
    <source>
        <dbReference type="Proteomes" id="UP000077521"/>
    </source>
</evidence>
<dbReference type="Proteomes" id="UP000077521">
    <property type="component" value="Unassembled WGS sequence"/>
</dbReference>
<feature type="region of interest" description="Disordered" evidence="1">
    <location>
        <begin position="424"/>
        <end position="448"/>
    </location>
</feature>
<feature type="region of interest" description="Disordered" evidence="1">
    <location>
        <begin position="146"/>
        <end position="169"/>
    </location>
</feature>
<feature type="compositionally biased region" description="Basic and acidic residues" evidence="1">
    <location>
        <begin position="561"/>
        <end position="572"/>
    </location>
</feature>
<evidence type="ECO:0000313" key="2">
    <source>
        <dbReference type="EMBL" id="KAE8245143.1"/>
    </source>
</evidence>
<organism evidence="2 3">
    <name type="scientific">Tilletia indica</name>
    <dbReference type="NCBI Taxonomy" id="43049"/>
    <lineage>
        <taxon>Eukaryota</taxon>
        <taxon>Fungi</taxon>
        <taxon>Dikarya</taxon>
        <taxon>Basidiomycota</taxon>
        <taxon>Ustilaginomycotina</taxon>
        <taxon>Exobasidiomycetes</taxon>
        <taxon>Tilletiales</taxon>
        <taxon>Tilletiaceae</taxon>
        <taxon>Tilletia</taxon>
    </lineage>
</organism>
<comment type="caution">
    <text evidence="2">The sequence shown here is derived from an EMBL/GenBank/DDBJ whole genome shotgun (WGS) entry which is preliminary data.</text>
</comment>
<dbReference type="SUPFAM" id="SSF50494">
    <property type="entry name" value="Trypsin-like serine proteases"/>
    <property type="match status" value="1"/>
</dbReference>
<dbReference type="AlphaFoldDB" id="A0A177TXQ6"/>
<gene>
    <name evidence="2" type="ORF">A4X13_0g6071</name>
</gene>
<evidence type="ECO:0000256" key="1">
    <source>
        <dbReference type="SAM" id="MobiDB-lite"/>
    </source>
</evidence>
<sequence length="572" mass="60865">MTSSLAFASGLRRSSLLQHQHTLIFRRSYATPINSKSSLEAALGTAPPSTPTDTHSINRERWLNNISSASTSNSHNIQKAKDTLLRTAPQQQPQSKPQQTPTHTLRERVLEAARIIAHSSATSTATVEHLQERYNTRAGKQLTIELPYESTPTPERRVPGTSPASSAQADEDDGVLLLAYISDLDASRPKVSLCSAFPIAVDASQLDPVEDEPLGHGALAITCAHTLTTALPEHPSKGGEQTPSVALALTRRGHVYAVRTLLSSLPQSDILLLQLSEQPILSPSKPAPQGQGFFARNRIAPPSFAPTSHEHVVPSLRTLPLSPYPAQPDEVILVSSFDGWDASAHSQNSPGGAYDAAEGSGRAVVDSKGAMKRWGEARILEYKDGAGREARVGTYDDLHQLDFRLLSAPAHNRPKIASVTVPMPTSSSEAEVNQPFTNPNSNQDMNLNLNLRDGMNLLNRSLANLSSPTPSTTSPTESQQQPQGGGGTPSAFPPPGSSGGPIVSSRDGSVVGVVRGSRSSVLEGHRGDGVPAEKIFEMFALPGLGKKMLAARKKGTSGKSSEGEQKVEVKLG</sequence>
<dbReference type="EMBL" id="LWDF02000534">
    <property type="protein sequence ID" value="KAE8245143.1"/>
    <property type="molecule type" value="Genomic_DNA"/>
</dbReference>
<reference evidence="2" key="1">
    <citation type="submission" date="2016-04" db="EMBL/GenBank/DDBJ databases">
        <authorList>
            <person name="Nguyen H.D."/>
            <person name="Samba Siva P."/>
            <person name="Cullis J."/>
            <person name="Levesque C.A."/>
            <person name="Hambleton S."/>
        </authorList>
    </citation>
    <scope>NUCLEOTIDE SEQUENCE</scope>
    <source>
        <strain evidence="2">DAOMC 236416</strain>
    </source>
</reference>
<accession>A0A177TXQ6</accession>
<dbReference type="InterPro" id="IPR009003">
    <property type="entry name" value="Peptidase_S1_PA"/>
</dbReference>
<protein>
    <submittedName>
        <fullName evidence="2">Uncharacterized protein</fullName>
    </submittedName>
</protein>